<evidence type="ECO:0000259" key="5">
    <source>
        <dbReference type="Pfam" id="PF04542"/>
    </source>
</evidence>
<feature type="domain" description="RNA polymerase sigma factor 70 region 4 type 2" evidence="6">
    <location>
        <begin position="106"/>
        <end position="157"/>
    </location>
</feature>
<evidence type="ECO:0000256" key="1">
    <source>
        <dbReference type="ARBA" id="ARBA00010641"/>
    </source>
</evidence>
<dbReference type="GO" id="GO:0006352">
    <property type="term" value="P:DNA-templated transcription initiation"/>
    <property type="evidence" value="ECO:0007669"/>
    <property type="project" value="InterPro"/>
</dbReference>
<dbReference type="InterPro" id="IPR013249">
    <property type="entry name" value="RNA_pol_sigma70_r4_t2"/>
</dbReference>
<keyword evidence="8" id="KW-1185">Reference proteome</keyword>
<dbReference type="CDD" id="cd06171">
    <property type="entry name" value="Sigma70_r4"/>
    <property type="match status" value="1"/>
</dbReference>
<dbReference type="PANTHER" id="PTHR43133">
    <property type="entry name" value="RNA POLYMERASE ECF-TYPE SIGMA FACTO"/>
    <property type="match status" value="1"/>
</dbReference>
<sequence length="176" mass="20856">MEEEIEQLYLDHSDRVYRYIFLLIRQKENAEDLTQETFYKAFKNLKSFNHQSSVSTWLLKIARNVTYDFLRRKKMIRFFSMDNEEDHASSLPVLEEMVAQKEQTSELYRAMKTLKKDYQEVLLLRKINECSIKETAYILGWTEAKVKTKTSRALESLKKELIGKDGGLHGSEQTTR</sequence>
<proteinExistence type="inferred from homology"/>
<comment type="similarity">
    <text evidence="1">Belongs to the sigma-70 factor family. ECF subfamily.</text>
</comment>
<dbReference type="SUPFAM" id="SSF88659">
    <property type="entry name" value="Sigma3 and sigma4 domains of RNA polymerase sigma factors"/>
    <property type="match status" value="1"/>
</dbReference>
<dbReference type="AlphaFoldDB" id="A0A098ELE8"/>
<dbReference type="Proteomes" id="UP000043699">
    <property type="component" value="Unassembled WGS sequence"/>
</dbReference>
<dbReference type="NCBIfam" id="TIGR02937">
    <property type="entry name" value="sigma70-ECF"/>
    <property type="match status" value="1"/>
</dbReference>
<dbReference type="GO" id="GO:0016987">
    <property type="term" value="F:sigma factor activity"/>
    <property type="evidence" value="ECO:0007669"/>
    <property type="project" value="UniProtKB-KW"/>
</dbReference>
<dbReference type="STRING" id="1499687.BN1080_01568"/>
<evidence type="ECO:0000256" key="3">
    <source>
        <dbReference type="ARBA" id="ARBA00023082"/>
    </source>
</evidence>
<dbReference type="GO" id="GO:0003677">
    <property type="term" value="F:DNA binding"/>
    <property type="evidence" value="ECO:0007669"/>
    <property type="project" value="InterPro"/>
</dbReference>
<evidence type="ECO:0000256" key="4">
    <source>
        <dbReference type="ARBA" id="ARBA00023163"/>
    </source>
</evidence>
<feature type="domain" description="RNA polymerase sigma-70 region 2" evidence="5">
    <location>
        <begin position="8"/>
        <end position="74"/>
    </location>
</feature>
<dbReference type="SUPFAM" id="SSF88946">
    <property type="entry name" value="Sigma2 domain of RNA polymerase sigma factors"/>
    <property type="match status" value="1"/>
</dbReference>
<dbReference type="Gene3D" id="1.10.10.10">
    <property type="entry name" value="Winged helix-like DNA-binding domain superfamily/Winged helix DNA-binding domain"/>
    <property type="match status" value="1"/>
</dbReference>
<accession>A0A098ELE8</accession>
<dbReference type="EMBL" id="CCXS01000001">
    <property type="protein sequence ID" value="CEG22637.1"/>
    <property type="molecule type" value="Genomic_DNA"/>
</dbReference>
<dbReference type="InterPro" id="IPR007627">
    <property type="entry name" value="RNA_pol_sigma70_r2"/>
</dbReference>
<dbReference type="InterPro" id="IPR013325">
    <property type="entry name" value="RNA_pol_sigma_r2"/>
</dbReference>
<dbReference type="Gene3D" id="1.10.1740.10">
    <property type="match status" value="1"/>
</dbReference>
<keyword evidence="4" id="KW-0804">Transcription</keyword>
<gene>
    <name evidence="7" type="primary">sigX_3</name>
    <name evidence="7" type="ORF">BN1080_01568</name>
</gene>
<name>A0A098ELE8_9BACL</name>
<dbReference type="InterPro" id="IPR014284">
    <property type="entry name" value="RNA_pol_sigma-70_dom"/>
</dbReference>
<dbReference type="Pfam" id="PF08281">
    <property type="entry name" value="Sigma70_r4_2"/>
    <property type="match status" value="1"/>
</dbReference>
<protein>
    <submittedName>
        <fullName evidence="7">RNA polymerase sigma factor SigX</fullName>
    </submittedName>
</protein>
<evidence type="ECO:0000313" key="7">
    <source>
        <dbReference type="EMBL" id="CEG22637.1"/>
    </source>
</evidence>
<reference evidence="7 8" key="1">
    <citation type="submission" date="2014-09" db="EMBL/GenBank/DDBJ databases">
        <authorList>
            <person name="Urmite Genomes Urmite Genomes"/>
        </authorList>
    </citation>
    <scope>NUCLEOTIDE SEQUENCE [LARGE SCALE GENOMIC DNA]</scope>
    <source>
        <strain evidence="7 8">ES2</strain>
    </source>
</reference>
<dbReference type="PANTHER" id="PTHR43133:SF51">
    <property type="entry name" value="RNA POLYMERASE SIGMA FACTOR"/>
    <property type="match status" value="1"/>
</dbReference>
<dbReference type="InterPro" id="IPR036388">
    <property type="entry name" value="WH-like_DNA-bd_sf"/>
</dbReference>
<keyword evidence="2" id="KW-0805">Transcription regulation</keyword>
<dbReference type="InterPro" id="IPR039425">
    <property type="entry name" value="RNA_pol_sigma-70-like"/>
</dbReference>
<evidence type="ECO:0000256" key="2">
    <source>
        <dbReference type="ARBA" id="ARBA00023015"/>
    </source>
</evidence>
<dbReference type="RefSeq" id="WP_052651430.1">
    <property type="nucleotide sequence ID" value="NZ_CCXS01000001.1"/>
</dbReference>
<evidence type="ECO:0000313" key="8">
    <source>
        <dbReference type="Proteomes" id="UP000043699"/>
    </source>
</evidence>
<evidence type="ECO:0000259" key="6">
    <source>
        <dbReference type="Pfam" id="PF08281"/>
    </source>
</evidence>
<dbReference type="Pfam" id="PF04542">
    <property type="entry name" value="Sigma70_r2"/>
    <property type="match status" value="1"/>
</dbReference>
<organism evidence="7 8">
    <name type="scientific">Planococcus massiliensis</name>
    <dbReference type="NCBI Taxonomy" id="1499687"/>
    <lineage>
        <taxon>Bacteria</taxon>
        <taxon>Bacillati</taxon>
        <taxon>Bacillota</taxon>
        <taxon>Bacilli</taxon>
        <taxon>Bacillales</taxon>
        <taxon>Caryophanaceae</taxon>
        <taxon>Planococcus</taxon>
    </lineage>
</organism>
<keyword evidence="3" id="KW-0731">Sigma factor</keyword>
<dbReference type="OrthoDB" id="9794508at2"/>
<dbReference type="InterPro" id="IPR013324">
    <property type="entry name" value="RNA_pol_sigma_r3/r4-like"/>
</dbReference>